<protein>
    <recommendedName>
        <fullName evidence="8">Carboxylic ester hydrolase</fullName>
        <ecNumber evidence="8">3.1.1.-</ecNumber>
    </recommendedName>
</protein>
<proteinExistence type="inferred from homology"/>
<dbReference type="Gene3D" id="3.40.50.1820">
    <property type="entry name" value="alpha/beta hydrolase"/>
    <property type="match status" value="2"/>
</dbReference>
<evidence type="ECO:0000313" key="10">
    <source>
        <dbReference type="EMBL" id="CAD7245194.1"/>
    </source>
</evidence>
<dbReference type="PRINTS" id="PR00878">
    <property type="entry name" value="CHOLNESTRASE"/>
</dbReference>
<dbReference type="AlphaFoldDB" id="A0A7R8X6Z1"/>
<keyword evidence="3 8" id="KW-0378">Hydrolase</keyword>
<keyword evidence="2" id="KW-0719">Serine esterase</keyword>
<feature type="domain" description="Carboxylesterase type B" evidence="9">
    <location>
        <begin position="27"/>
        <end position="262"/>
    </location>
</feature>
<sequence>MKRTWLEACILLLVLVPDDVLSIHDVLVATTTGAIRGYARKVHEGKIVLSFTGIPYAKPPIGDLRFQKPVPVDPWSGFVNATTLPNSCFQEPSNYFDGFSGEEMWNPNTPLSEDCLYLNIWVPEQAWGSEREKLAVMVWIHGGGYVSGTSTLDVYDGAMLAHSGNVIVASLNYRLGAFGFLCLGVPVAACNQGLWDQALALKWIQDNIEAFGGDASRMTLFGESAGGGIVSALLLSPATRHFFRRGILQSGSINTPWSYKTFDDQRKISVDLMKSVFGTYFLLYYFLNIMDKDEPTLISRDLFTSLISTEIFAGMNSMEKEAIILQYTNWDDVENLSGNQKMLADIIGDYFFLCPLNFFAEKISLRGAKVYYYYFTWDPPNFAFTSFQRSSSNPWGQWMGVMHGDEIEYVFGTPVISSWNHSEIELSQRIMHHFSSFASTGNPAKNESEWPLYTATEQKYYILNAAEVGIGNGPRACQCAFWNKIMHQYRTDGNNNELLV</sequence>
<keyword evidence="6" id="KW-0325">Glycoprotein</keyword>
<reference evidence="10" key="1">
    <citation type="submission" date="2020-11" db="EMBL/GenBank/DDBJ databases">
        <authorList>
            <person name="Tran Van P."/>
        </authorList>
    </citation>
    <scope>NUCLEOTIDE SEQUENCE</scope>
</reference>
<feature type="domain" description="Carboxylesterase type B" evidence="9">
    <location>
        <begin position="294"/>
        <end position="482"/>
    </location>
</feature>
<keyword evidence="11" id="KW-1185">Reference proteome</keyword>
<dbReference type="GO" id="GO:0019695">
    <property type="term" value="P:choline metabolic process"/>
    <property type="evidence" value="ECO:0007669"/>
    <property type="project" value="TreeGrafter"/>
</dbReference>
<gene>
    <name evidence="10" type="ORF">DSTB1V02_LOCUS5069</name>
</gene>
<keyword evidence="4" id="KW-0531">Neurotransmitter degradation</keyword>
<evidence type="ECO:0000256" key="8">
    <source>
        <dbReference type="RuleBase" id="RU361235"/>
    </source>
</evidence>
<evidence type="ECO:0000256" key="7">
    <source>
        <dbReference type="ARBA" id="ARBA00048484"/>
    </source>
</evidence>
<dbReference type="Proteomes" id="UP000677054">
    <property type="component" value="Unassembled WGS sequence"/>
</dbReference>
<dbReference type="PANTHER" id="PTHR43918:SF13">
    <property type="entry name" value="ACETYLCHOLINESTERASE"/>
    <property type="match status" value="1"/>
</dbReference>
<evidence type="ECO:0000259" key="9">
    <source>
        <dbReference type="Pfam" id="PF00135"/>
    </source>
</evidence>
<dbReference type="GO" id="GO:0005886">
    <property type="term" value="C:plasma membrane"/>
    <property type="evidence" value="ECO:0007669"/>
    <property type="project" value="TreeGrafter"/>
</dbReference>
<dbReference type="PROSITE" id="PS00122">
    <property type="entry name" value="CARBOXYLESTERASE_B_1"/>
    <property type="match status" value="1"/>
</dbReference>
<evidence type="ECO:0000313" key="11">
    <source>
        <dbReference type="Proteomes" id="UP000677054"/>
    </source>
</evidence>
<comment type="catalytic activity">
    <reaction evidence="7">
        <text>acetylcholine + H2O = choline + acetate + H(+)</text>
        <dbReference type="Rhea" id="RHEA:17561"/>
        <dbReference type="ChEBI" id="CHEBI:15354"/>
        <dbReference type="ChEBI" id="CHEBI:15355"/>
        <dbReference type="ChEBI" id="CHEBI:15377"/>
        <dbReference type="ChEBI" id="CHEBI:15378"/>
        <dbReference type="ChEBI" id="CHEBI:30089"/>
        <dbReference type="EC" id="3.1.1.7"/>
    </reaction>
</comment>
<keyword evidence="5" id="KW-1015">Disulfide bond</keyword>
<evidence type="ECO:0000256" key="1">
    <source>
        <dbReference type="ARBA" id="ARBA00005964"/>
    </source>
</evidence>
<keyword evidence="8" id="KW-0732">Signal</keyword>
<dbReference type="EMBL" id="LR900318">
    <property type="protein sequence ID" value="CAD7245194.1"/>
    <property type="molecule type" value="Genomic_DNA"/>
</dbReference>
<dbReference type="EMBL" id="CAJPEV010000801">
    <property type="protein sequence ID" value="CAG0888637.1"/>
    <property type="molecule type" value="Genomic_DNA"/>
</dbReference>
<comment type="similarity">
    <text evidence="1 8">Belongs to the type-B carboxylesterase/lipase family.</text>
</comment>
<dbReference type="GO" id="GO:0003990">
    <property type="term" value="F:acetylcholinesterase activity"/>
    <property type="evidence" value="ECO:0007669"/>
    <property type="project" value="UniProtKB-EC"/>
</dbReference>
<evidence type="ECO:0000256" key="6">
    <source>
        <dbReference type="ARBA" id="ARBA00023180"/>
    </source>
</evidence>
<evidence type="ECO:0000256" key="4">
    <source>
        <dbReference type="ARBA" id="ARBA00022867"/>
    </source>
</evidence>
<dbReference type="InterPro" id="IPR029058">
    <property type="entry name" value="AB_hydrolase_fold"/>
</dbReference>
<dbReference type="GO" id="GO:0005615">
    <property type="term" value="C:extracellular space"/>
    <property type="evidence" value="ECO:0007669"/>
    <property type="project" value="TreeGrafter"/>
</dbReference>
<dbReference type="PANTHER" id="PTHR43918">
    <property type="entry name" value="ACETYLCHOLINESTERASE"/>
    <property type="match status" value="1"/>
</dbReference>
<dbReference type="EC" id="3.1.1.-" evidence="8"/>
<organism evidence="10">
    <name type="scientific">Darwinula stevensoni</name>
    <dbReference type="NCBI Taxonomy" id="69355"/>
    <lineage>
        <taxon>Eukaryota</taxon>
        <taxon>Metazoa</taxon>
        <taxon>Ecdysozoa</taxon>
        <taxon>Arthropoda</taxon>
        <taxon>Crustacea</taxon>
        <taxon>Oligostraca</taxon>
        <taxon>Ostracoda</taxon>
        <taxon>Podocopa</taxon>
        <taxon>Podocopida</taxon>
        <taxon>Darwinulocopina</taxon>
        <taxon>Darwinuloidea</taxon>
        <taxon>Darwinulidae</taxon>
        <taxon>Darwinula</taxon>
    </lineage>
</organism>
<dbReference type="OrthoDB" id="408631at2759"/>
<evidence type="ECO:0000256" key="3">
    <source>
        <dbReference type="ARBA" id="ARBA00022801"/>
    </source>
</evidence>
<dbReference type="InterPro" id="IPR019819">
    <property type="entry name" value="Carboxylesterase_B_CS"/>
</dbReference>
<dbReference type="GO" id="GO:0006581">
    <property type="term" value="P:acetylcholine catabolic process"/>
    <property type="evidence" value="ECO:0007669"/>
    <property type="project" value="TreeGrafter"/>
</dbReference>
<accession>A0A7R8X6Z1</accession>
<dbReference type="Pfam" id="PF00135">
    <property type="entry name" value="COesterase"/>
    <property type="match status" value="2"/>
</dbReference>
<feature type="signal peptide" evidence="8">
    <location>
        <begin position="1"/>
        <end position="22"/>
    </location>
</feature>
<dbReference type="InterPro" id="IPR050654">
    <property type="entry name" value="AChE-related_enzymes"/>
</dbReference>
<dbReference type="InterPro" id="IPR002018">
    <property type="entry name" value="CarbesteraseB"/>
</dbReference>
<name>A0A7R8X6Z1_9CRUS</name>
<feature type="chain" id="PRO_5036509472" description="Carboxylic ester hydrolase" evidence="8">
    <location>
        <begin position="23"/>
        <end position="500"/>
    </location>
</feature>
<dbReference type="PROSITE" id="PS00941">
    <property type="entry name" value="CARBOXYLESTERASE_B_2"/>
    <property type="match status" value="1"/>
</dbReference>
<dbReference type="InterPro" id="IPR000997">
    <property type="entry name" value="Cholinesterase"/>
</dbReference>
<evidence type="ECO:0000256" key="5">
    <source>
        <dbReference type="ARBA" id="ARBA00023157"/>
    </source>
</evidence>
<evidence type="ECO:0000256" key="2">
    <source>
        <dbReference type="ARBA" id="ARBA00022487"/>
    </source>
</evidence>
<dbReference type="SUPFAM" id="SSF53474">
    <property type="entry name" value="alpha/beta-Hydrolases"/>
    <property type="match status" value="1"/>
</dbReference>
<dbReference type="InterPro" id="IPR019826">
    <property type="entry name" value="Carboxylesterase_B_AS"/>
</dbReference>